<reference evidence="1" key="1">
    <citation type="journal article" date="2023" name="Nat. Commun.">
        <title>Diploid and tetraploid genomes of Acorus and the evolution of monocots.</title>
        <authorList>
            <person name="Ma L."/>
            <person name="Liu K.W."/>
            <person name="Li Z."/>
            <person name="Hsiao Y.Y."/>
            <person name="Qi Y."/>
            <person name="Fu T."/>
            <person name="Tang G.D."/>
            <person name="Zhang D."/>
            <person name="Sun W.H."/>
            <person name="Liu D.K."/>
            <person name="Li Y."/>
            <person name="Chen G.Z."/>
            <person name="Liu X.D."/>
            <person name="Liao X.Y."/>
            <person name="Jiang Y.T."/>
            <person name="Yu X."/>
            <person name="Hao Y."/>
            <person name="Huang J."/>
            <person name="Zhao X.W."/>
            <person name="Ke S."/>
            <person name="Chen Y.Y."/>
            <person name="Wu W.L."/>
            <person name="Hsu J.L."/>
            <person name="Lin Y.F."/>
            <person name="Huang M.D."/>
            <person name="Li C.Y."/>
            <person name="Huang L."/>
            <person name="Wang Z.W."/>
            <person name="Zhao X."/>
            <person name="Zhong W.Y."/>
            <person name="Peng D.H."/>
            <person name="Ahmad S."/>
            <person name="Lan S."/>
            <person name="Zhang J.S."/>
            <person name="Tsai W.C."/>
            <person name="Van de Peer Y."/>
            <person name="Liu Z.J."/>
        </authorList>
    </citation>
    <scope>NUCLEOTIDE SEQUENCE</scope>
    <source>
        <strain evidence="1">SCP</strain>
    </source>
</reference>
<evidence type="ECO:0000313" key="1">
    <source>
        <dbReference type="EMBL" id="KAK1258239.1"/>
    </source>
</evidence>
<dbReference type="EMBL" id="JAUJYN010000023">
    <property type="protein sequence ID" value="KAK1258239.1"/>
    <property type="molecule type" value="Genomic_DNA"/>
</dbReference>
<proteinExistence type="predicted"/>
<dbReference type="Proteomes" id="UP001179952">
    <property type="component" value="Unassembled WGS sequence"/>
</dbReference>
<organism evidence="1 2">
    <name type="scientific">Acorus gramineus</name>
    <name type="common">Dwarf sweet flag</name>
    <dbReference type="NCBI Taxonomy" id="55184"/>
    <lineage>
        <taxon>Eukaryota</taxon>
        <taxon>Viridiplantae</taxon>
        <taxon>Streptophyta</taxon>
        <taxon>Embryophyta</taxon>
        <taxon>Tracheophyta</taxon>
        <taxon>Spermatophyta</taxon>
        <taxon>Magnoliopsida</taxon>
        <taxon>Liliopsida</taxon>
        <taxon>Acoraceae</taxon>
        <taxon>Acorus</taxon>
    </lineage>
</organism>
<name>A0AAV9A051_ACOGR</name>
<gene>
    <name evidence="1" type="ORF">QJS04_geneDACA021521</name>
</gene>
<dbReference type="AlphaFoldDB" id="A0AAV9A051"/>
<protein>
    <submittedName>
        <fullName evidence="1">Uncharacterized protein</fullName>
    </submittedName>
</protein>
<sequence length="57" mass="6231">MQGLRQISSLQTIDAPRSSTFVGRGVIDAPRSSTYITKANIPSEAMKSVVRYPPTSY</sequence>
<keyword evidence="2" id="KW-1185">Reference proteome</keyword>
<evidence type="ECO:0000313" key="2">
    <source>
        <dbReference type="Proteomes" id="UP001179952"/>
    </source>
</evidence>
<accession>A0AAV9A051</accession>
<comment type="caution">
    <text evidence="1">The sequence shown here is derived from an EMBL/GenBank/DDBJ whole genome shotgun (WGS) entry which is preliminary data.</text>
</comment>
<reference evidence="1" key="2">
    <citation type="submission" date="2023-06" db="EMBL/GenBank/DDBJ databases">
        <authorList>
            <person name="Ma L."/>
            <person name="Liu K.-W."/>
            <person name="Li Z."/>
            <person name="Hsiao Y.-Y."/>
            <person name="Qi Y."/>
            <person name="Fu T."/>
            <person name="Tang G."/>
            <person name="Zhang D."/>
            <person name="Sun W.-H."/>
            <person name="Liu D.-K."/>
            <person name="Li Y."/>
            <person name="Chen G.-Z."/>
            <person name="Liu X.-D."/>
            <person name="Liao X.-Y."/>
            <person name="Jiang Y.-T."/>
            <person name="Yu X."/>
            <person name="Hao Y."/>
            <person name="Huang J."/>
            <person name="Zhao X.-W."/>
            <person name="Ke S."/>
            <person name="Chen Y.-Y."/>
            <person name="Wu W.-L."/>
            <person name="Hsu J.-L."/>
            <person name="Lin Y.-F."/>
            <person name="Huang M.-D."/>
            <person name="Li C.-Y."/>
            <person name="Huang L."/>
            <person name="Wang Z.-W."/>
            <person name="Zhao X."/>
            <person name="Zhong W.-Y."/>
            <person name="Peng D.-H."/>
            <person name="Ahmad S."/>
            <person name="Lan S."/>
            <person name="Zhang J.-S."/>
            <person name="Tsai W.-C."/>
            <person name="Van De Peer Y."/>
            <person name="Liu Z.-J."/>
        </authorList>
    </citation>
    <scope>NUCLEOTIDE SEQUENCE</scope>
    <source>
        <strain evidence="1">SCP</strain>
        <tissue evidence="1">Leaves</tissue>
    </source>
</reference>